<keyword evidence="3" id="KW-1133">Transmembrane helix</keyword>
<evidence type="ECO:0000256" key="4">
    <source>
        <dbReference type="ARBA" id="ARBA00023136"/>
    </source>
</evidence>
<keyword evidence="4" id="KW-0472">Membrane</keyword>
<reference evidence="5" key="1">
    <citation type="submission" date="2023-05" db="EMBL/GenBank/DDBJ databases">
        <title>Nepenthes gracilis genome sequencing.</title>
        <authorList>
            <person name="Fukushima K."/>
        </authorList>
    </citation>
    <scope>NUCLEOTIDE SEQUENCE</scope>
    <source>
        <strain evidence="5">SING2019-196</strain>
    </source>
</reference>
<dbReference type="Pfam" id="PF02466">
    <property type="entry name" value="Tim17"/>
    <property type="match status" value="1"/>
</dbReference>
<dbReference type="GO" id="GO:0042721">
    <property type="term" value="C:TIM22 mitochondrial import inner membrane insertion complex"/>
    <property type="evidence" value="ECO:0007669"/>
    <property type="project" value="InterPro"/>
</dbReference>
<organism evidence="5 6">
    <name type="scientific">Nepenthes gracilis</name>
    <name type="common">Slender pitcher plant</name>
    <dbReference type="NCBI Taxonomy" id="150966"/>
    <lineage>
        <taxon>Eukaryota</taxon>
        <taxon>Viridiplantae</taxon>
        <taxon>Streptophyta</taxon>
        <taxon>Embryophyta</taxon>
        <taxon>Tracheophyta</taxon>
        <taxon>Spermatophyta</taxon>
        <taxon>Magnoliopsida</taxon>
        <taxon>eudicotyledons</taxon>
        <taxon>Gunneridae</taxon>
        <taxon>Pentapetalae</taxon>
        <taxon>Caryophyllales</taxon>
        <taxon>Nepenthaceae</taxon>
        <taxon>Nepenthes</taxon>
    </lineage>
</organism>
<evidence type="ECO:0000256" key="2">
    <source>
        <dbReference type="ARBA" id="ARBA00022692"/>
    </source>
</evidence>
<dbReference type="GO" id="GO:0030943">
    <property type="term" value="F:mitochondrion targeting sequence binding"/>
    <property type="evidence" value="ECO:0007669"/>
    <property type="project" value="TreeGrafter"/>
</dbReference>
<accession>A0AAD3XF57</accession>
<comment type="caution">
    <text evidence="5">The sequence shown here is derived from an EMBL/GenBank/DDBJ whole genome shotgun (WGS) entry which is preliminary data.</text>
</comment>
<protein>
    <submittedName>
        <fullName evidence="5">Uncharacterized protein</fullName>
    </submittedName>
</protein>
<evidence type="ECO:0000256" key="1">
    <source>
        <dbReference type="ARBA" id="ARBA00004141"/>
    </source>
</evidence>
<dbReference type="EMBL" id="BSYO01000003">
    <property type="protein sequence ID" value="GMH02608.1"/>
    <property type="molecule type" value="Genomic_DNA"/>
</dbReference>
<dbReference type="Proteomes" id="UP001279734">
    <property type="component" value="Unassembled WGS sequence"/>
</dbReference>
<sequence length="129" mass="13354">MDEIEGDIPCSSLAVDSIIRVGTAGAFWGMCSGPYDATKLGLTGRARASFVAKSVGKFGLQCGFFAGIFSSTRCTVQRLRGQNDWVNASVAGAIAGAAVAVRTRSWKQVIGMAALLSTVGAAADFSRTI</sequence>
<comment type="subcellular location">
    <subcellularLocation>
        <location evidence="1">Membrane</location>
        <topology evidence="1">Multi-pass membrane protein</topology>
    </subcellularLocation>
</comment>
<proteinExistence type="predicted"/>
<name>A0AAD3XF57_NEPGR</name>
<dbReference type="GO" id="GO:0045039">
    <property type="term" value="P:protein insertion into mitochondrial inner membrane"/>
    <property type="evidence" value="ECO:0007669"/>
    <property type="project" value="InterPro"/>
</dbReference>
<gene>
    <name evidence="5" type="ORF">Nepgr_004447</name>
</gene>
<dbReference type="GO" id="GO:0008320">
    <property type="term" value="F:protein transmembrane transporter activity"/>
    <property type="evidence" value="ECO:0007669"/>
    <property type="project" value="TreeGrafter"/>
</dbReference>
<keyword evidence="6" id="KW-1185">Reference proteome</keyword>
<dbReference type="PANTHER" id="PTHR14110:SF5">
    <property type="entry name" value="OUTER ENVELOPE PORE PROTEIN 16-4, CHLOROPLASTIC"/>
    <property type="match status" value="1"/>
</dbReference>
<dbReference type="AlphaFoldDB" id="A0AAD3XF57"/>
<evidence type="ECO:0000313" key="5">
    <source>
        <dbReference type="EMBL" id="GMH02608.1"/>
    </source>
</evidence>
<evidence type="ECO:0000256" key="3">
    <source>
        <dbReference type="ARBA" id="ARBA00022989"/>
    </source>
</evidence>
<dbReference type="InterPro" id="IPR039175">
    <property type="entry name" value="TIM22"/>
</dbReference>
<dbReference type="PANTHER" id="PTHR14110">
    <property type="entry name" value="MITOCHONDRIAL IMPORT INNER MEMBRANE TRANSLOCASE SUBUNIT TIM22"/>
    <property type="match status" value="1"/>
</dbReference>
<keyword evidence="2" id="KW-0812">Transmembrane</keyword>
<evidence type="ECO:0000313" key="6">
    <source>
        <dbReference type="Proteomes" id="UP001279734"/>
    </source>
</evidence>